<feature type="transmembrane region" description="Helical" evidence="6">
    <location>
        <begin position="33"/>
        <end position="51"/>
    </location>
</feature>
<organism evidence="7 8">
    <name type="scientific">Tissierella carlieri</name>
    <dbReference type="NCBI Taxonomy" id="689904"/>
    <lineage>
        <taxon>Bacteria</taxon>
        <taxon>Bacillati</taxon>
        <taxon>Bacillota</taxon>
        <taxon>Tissierellia</taxon>
        <taxon>Tissierellales</taxon>
        <taxon>Tissierellaceae</taxon>
        <taxon>Tissierella</taxon>
    </lineage>
</organism>
<evidence type="ECO:0000256" key="4">
    <source>
        <dbReference type="ARBA" id="ARBA00022989"/>
    </source>
</evidence>
<dbReference type="InterPro" id="IPR001851">
    <property type="entry name" value="ABC_transp_permease"/>
</dbReference>
<dbReference type="CDD" id="cd06581">
    <property type="entry name" value="TM_PBP1_LivM_like"/>
    <property type="match status" value="1"/>
</dbReference>
<evidence type="ECO:0000256" key="2">
    <source>
        <dbReference type="ARBA" id="ARBA00022475"/>
    </source>
</evidence>
<dbReference type="Proteomes" id="UP001524478">
    <property type="component" value="Unassembled WGS sequence"/>
</dbReference>
<feature type="transmembrane region" description="Helical" evidence="6">
    <location>
        <begin position="63"/>
        <end position="82"/>
    </location>
</feature>
<feature type="transmembrane region" description="Helical" evidence="6">
    <location>
        <begin position="233"/>
        <end position="254"/>
    </location>
</feature>
<feature type="transmembrane region" description="Helical" evidence="6">
    <location>
        <begin position="102"/>
        <end position="125"/>
    </location>
</feature>
<feature type="transmembrane region" description="Helical" evidence="6">
    <location>
        <begin position="314"/>
        <end position="334"/>
    </location>
</feature>
<evidence type="ECO:0000313" key="7">
    <source>
        <dbReference type="EMBL" id="MCQ4923115.1"/>
    </source>
</evidence>
<dbReference type="PANTHER" id="PTHR30482">
    <property type="entry name" value="HIGH-AFFINITY BRANCHED-CHAIN AMINO ACID TRANSPORT SYSTEM PERMEASE"/>
    <property type="match status" value="1"/>
</dbReference>
<evidence type="ECO:0000256" key="3">
    <source>
        <dbReference type="ARBA" id="ARBA00022692"/>
    </source>
</evidence>
<dbReference type="RefSeq" id="WP_256311161.1">
    <property type="nucleotide sequence ID" value="NZ_JANGAC010000005.1"/>
</dbReference>
<evidence type="ECO:0000256" key="1">
    <source>
        <dbReference type="ARBA" id="ARBA00004651"/>
    </source>
</evidence>
<feature type="transmembrane region" description="Helical" evidence="6">
    <location>
        <begin position="7"/>
        <end position="27"/>
    </location>
</feature>
<proteinExistence type="predicted"/>
<keyword evidence="2" id="KW-1003">Cell membrane</keyword>
<evidence type="ECO:0000313" key="8">
    <source>
        <dbReference type="Proteomes" id="UP001524478"/>
    </source>
</evidence>
<evidence type="ECO:0000256" key="5">
    <source>
        <dbReference type="ARBA" id="ARBA00023136"/>
    </source>
</evidence>
<reference evidence="7 8" key="1">
    <citation type="submission" date="2022-06" db="EMBL/GenBank/DDBJ databases">
        <title>Isolation of gut microbiota from human fecal samples.</title>
        <authorList>
            <person name="Pamer E.G."/>
            <person name="Barat B."/>
            <person name="Waligurski E."/>
            <person name="Medina S."/>
            <person name="Paddock L."/>
            <person name="Mostad J."/>
        </authorList>
    </citation>
    <scope>NUCLEOTIDE SEQUENCE [LARGE SCALE GENOMIC DNA]</scope>
    <source>
        <strain evidence="7 8">DFI.7.95</strain>
    </source>
</reference>
<gene>
    <name evidence="7" type="ORF">NE686_08475</name>
</gene>
<keyword evidence="8" id="KW-1185">Reference proteome</keyword>
<comment type="caution">
    <text evidence="7">The sequence shown here is derived from an EMBL/GenBank/DDBJ whole genome shotgun (WGS) entry which is preliminary data.</text>
</comment>
<dbReference type="EMBL" id="JANGAC010000005">
    <property type="protein sequence ID" value="MCQ4923115.1"/>
    <property type="molecule type" value="Genomic_DNA"/>
</dbReference>
<accession>A0ABT1S9T5</accession>
<keyword evidence="5 6" id="KW-0472">Membrane</keyword>
<keyword evidence="4 6" id="KW-1133">Transmembrane helix</keyword>
<dbReference type="InterPro" id="IPR043428">
    <property type="entry name" value="LivM-like"/>
</dbReference>
<dbReference type="PANTHER" id="PTHR30482:SF10">
    <property type="entry name" value="HIGH-AFFINITY BRANCHED-CHAIN AMINO ACID TRANSPORT PROTEIN BRAE"/>
    <property type="match status" value="1"/>
</dbReference>
<protein>
    <submittedName>
        <fullName evidence="7">Branched-chain amino acid ABC transporter permease</fullName>
    </submittedName>
</protein>
<evidence type="ECO:0000256" key="6">
    <source>
        <dbReference type="SAM" id="Phobius"/>
    </source>
</evidence>
<name>A0ABT1S9T5_9FIRM</name>
<sequence>MKKNKLLFNISLIVIALVALFFLNIYLDNYQVTIINLCAIYIILALSMNLINGFTGLFSLGHAGFMAIGAYTVAILTMPTAAKEMNFYMKPMMPVLLNLNMSFIFALIMGGLMAALFGFLIGAPVLKLTDDYLAIATLGFSEIIRVVIINLQSITNGSLGLKGIPKLLISERVSELFGVSQRTNLLWAWGIAILTIVFMKLLMKGSYGKAFKAIREDEIAARSMGINLFKHKVMSFTIGSFFAGIGGGLLAASLGTIDPTLFKFALTFNILLMVVLGGMGNINGTAIAAVIITIAMEALRFLDESMNLGFVTTPALPGLRMVVFSLILMLVVIFKKDGFIKNTLGKVRGRYAKN</sequence>
<dbReference type="Pfam" id="PF02653">
    <property type="entry name" value="BPD_transp_2"/>
    <property type="match status" value="1"/>
</dbReference>
<keyword evidence="3 6" id="KW-0812">Transmembrane</keyword>
<feature type="transmembrane region" description="Helical" evidence="6">
    <location>
        <begin position="186"/>
        <end position="203"/>
    </location>
</feature>
<comment type="subcellular location">
    <subcellularLocation>
        <location evidence="1">Cell membrane</location>
        <topology evidence="1">Multi-pass membrane protein</topology>
    </subcellularLocation>
</comment>